<evidence type="ECO:0000256" key="5">
    <source>
        <dbReference type="HAMAP-Rule" id="MF_00472"/>
    </source>
</evidence>
<dbReference type="PANTHER" id="PTHR43464">
    <property type="entry name" value="METHYLTRANSFERASE"/>
    <property type="match status" value="1"/>
</dbReference>
<comment type="caution">
    <text evidence="6">The sequence shown here is derived from an EMBL/GenBank/DDBJ whole genome shotgun (WGS) entry which is preliminary data.</text>
</comment>
<dbReference type="EMBL" id="BAAAFZ010000078">
    <property type="protein sequence ID" value="GAA0601593.1"/>
    <property type="molecule type" value="Genomic_DNA"/>
</dbReference>
<accession>A0ABP3R562</accession>
<feature type="binding site" evidence="5">
    <location>
        <position position="94"/>
    </location>
    <ligand>
        <name>S-adenosyl-L-methionine</name>
        <dbReference type="ChEBI" id="CHEBI:59789"/>
    </ligand>
</feature>
<dbReference type="GO" id="GO:0008168">
    <property type="term" value="F:methyltransferase activity"/>
    <property type="evidence" value="ECO:0007669"/>
    <property type="project" value="UniProtKB-KW"/>
</dbReference>
<dbReference type="EC" id="2.1.1.64" evidence="5"/>
<keyword evidence="3 5" id="KW-0831">Ubiquinone biosynthesis</keyword>
<dbReference type="NCBIfam" id="TIGR01983">
    <property type="entry name" value="UbiG"/>
    <property type="match status" value="1"/>
</dbReference>
<dbReference type="HAMAP" id="MF_00472">
    <property type="entry name" value="UbiG"/>
    <property type="match status" value="1"/>
</dbReference>
<evidence type="ECO:0000256" key="2">
    <source>
        <dbReference type="ARBA" id="ARBA00022679"/>
    </source>
</evidence>
<evidence type="ECO:0000256" key="3">
    <source>
        <dbReference type="ARBA" id="ARBA00022688"/>
    </source>
</evidence>
<keyword evidence="4 5" id="KW-0949">S-adenosyl-L-methionine</keyword>
<dbReference type="Pfam" id="PF13489">
    <property type="entry name" value="Methyltransf_23"/>
    <property type="match status" value="1"/>
</dbReference>
<evidence type="ECO:0000313" key="7">
    <source>
        <dbReference type="Proteomes" id="UP001501588"/>
    </source>
</evidence>
<dbReference type="RefSeq" id="WP_343897601.1">
    <property type="nucleotide sequence ID" value="NZ_BAAAFZ010000078.1"/>
</dbReference>
<dbReference type="PANTHER" id="PTHR43464:SF19">
    <property type="entry name" value="UBIQUINONE BIOSYNTHESIS O-METHYLTRANSFERASE, MITOCHONDRIAL"/>
    <property type="match status" value="1"/>
</dbReference>
<dbReference type="GO" id="GO:0032259">
    <property type="term" value="P:methylation"/>
    <property type="evidence" value="ECO:0007669"/>
    <property type="project" value="UniProtKB-KW"/>
</dbReference>
<dbReference type="Gene3D" id="3.40.50.150">
    <property type="entry name" value="Vaccinia Virus protein VP39"/>
    <property type="match status" value="1"/>
</dbReference>
<evidence type="ECO:0000313" key="6">
    <source>
        <dbReference type="EMBL" id="GAA0601593.1"/>
    </source>
</evidence>
<comment type="pathway">
    <text evidence="5">Cofactor biosynthesis; ubiquinone biosynthesis.</text>
</comment>
<sequence>MAVGVGGGTAIGSEIAKFDRFAARWWDPRGPMAPLHAMNPARMGWIIERLARANRRDPDAPKPLAGLRVLDVGCGAGLASEALARAGADVTGLDAAAEVLGAAKAHARKSGLSVAYRQGTPEAMLAAGEPPFDAILALEVIEHVSDRAAFCRHLAALLRPGGLLFLSTLNRTTRSLLFAKVGAEYVLRLLPAGTHDWRMFVRPAELGADLRGAGLRVADIAGLSFDVLSGRWHPSRDLGVNYIALAVCGGAEAATTAPRDPGWRSPSR</sequence>
<comment type="similarity">
    <text evidence="5">Belongs to the methyltransferase superfamily. UbiG/COQ3 family.</text>
</comment>
<gene>
    <name evidence="5" type="primary">ubiG</name>
    <name evidence="6" type="ORF">GCM10009416_44310</name>
</gene>
<comment type="catalytic activity">
    <reaction evidence="5">
        <text>a 3-demethylubiquinol + S-adenosyl-L-methionine = a ubiquinol + S-adenosyl-L-homocysteine + H(+)</text>
        <dbReference type="Rhea" id="RHEA:44380"/>
        <dbReference type="Rhea" id="RHEA-COMP:9566"/>
        <dbReference type="Rhea" id="RHEA-COMP:10914"/>
        <dbReference type="ChEBI" id="CHEBI:15378"/>
        <dbReference type="ChEBI" id="CHEBI:17976"/>
        <dbReference type="ChEBI" id="CHEBI:57856"/>
        <dbReference type="ChEBI" id="CHEBI:59789"/>
        <dbReference type="ChEBI" id="CHEBI:84422"/>
        <dbReference type="EC" id="2.1.1.64"/>
    </reaction>
</comment>
<keyword evidence="7" id="KW-1185">Reference proteome</keyword>
<proteinExistence type="inferred from homology"/>
<dbReference type="Proteomes" id="UP001501588">
    <property type="component" value="Unassembled WGS sequence"/>
</dbReference>
<feature type="binding site" evidence="5">
    <location>
        <position position="42"/>
    </location>
    <ligand>
        <name>S-adenosyl-L-methionine</name>
        <dbReference type="ChEBI" id="CHEBI:59789"/>
    </ligand>
</feature>
<dbReference type="EC" id="2.1.1.222" evidence="5"/>
<dbReference type="SUPFAM" id="SSF53335">
    <property type="entry name" value="S-adenosyl-L-methionine-dependent methyltransferases"/>
    <property type="match status" value="1"/>
</dbReference>
<keyword evidence="2 5" id="KW-0808">Transferase</keyword>
<comment type="catalytic activity">
    <reaction evidence="5">
        <text>a 3-(all-trans-polyprenyl)benzene-1,2-diol + S-adenosyl-L-methionine = a 2-methoxy-6-(all-trans-polyprenyl)phenol + S-adenosyl-L-homocysteine + H(+)</text>
        <dbReference type="Rhea" id="RHEA:31411"/>
        <dbReference type="Rhea" id="RHEA-COMP:9550"/>
        <dbReference type="Rhea" id="RHEA-COMP:9551"/>
        <dbReference type="ChEBI" id="CHEBI:15378"/>
        <dbReference type="ChEBI" id="CHEBI:57856"/>
        <dbReference type="ChEBI" id="CHEBI:59789"/>
        <dbReference type="ChEBI" id="CHEBI:62729"/>
        <dbReference type="ChEBI" id="CHEBI:62731"/>
        <dbReference type="EC" id="2.1.1.222"/>
    </reaction>
</comment>
<dbReference type="InterPro" id="IPR010233">
    <property type="entry name" value="UbiG_MeTrfase"/>
</dbReference>
<dbReference type="InterPro" id="IPR029063">
    <property type="entry name" value="SAM-dependent_MTases_sf"/>
</dbReference>
<keyword evidence="1 5" id="KW-0489">Methyltransferase</keyword>
<evidence type="ECO:0000256" key="1">
    <source>
        <dbReference type="ARBA" id="ARBA00022603"/>
    </source>
</evidence>
<reference evidence="7" key="1">
    <citation type="journal article" date="2019" name="Int. J. Syst. Evol. Microbiol.">
        <title>The Global Catalogue of Microorganisms (GCM) 10K type strain sequencing project: providing services to taxonomists for standard genome sequencing and annotation.</title>
        <authorList>
            <consortium name="The Broad Institute Genomics Platform"/>
            <consortium name="The Broad Institute Genome Sequencing Center for Infectious Disease"/>
            <person name="Wu L."/>
            <person name="Ma J."/>
        </authorList>
    </citation>
    <scope>NUCLEOTIDE SEQUENCE [LARGE SCALE GENOMIC DNA]</scope>
    <source>
        <strain evidence="7">JCM 9933</strain>
    </source>
</reference>
<evidence type="ECO:0000256" key="4">
    <source>
        <dbReference type="ARBA" id="ARBA00022691"/>
    </source>
</evidence>
<feature type="binding site" evidence="5">
    <location>
        <position position="138"/>
    </location>
    <ligand>
        <name>S-adenosyl-L-methionine</name>
        <dbReference type="ChEBI" id="CHEBI:59789"/>
    </ligand>
</feature>
<feature type="binding site" evidence="5">
    <location>
        <position position="73"/>
    </location>
    <ligand>
        <name>S-adenosyl-L-methionine</name>
        <dbReference type="ChEBI" id="CHEBI:59789"/>
    </ligand>
</feature>
<organism evidence="6 7">
    <name type="scientific">Craurococcus roseus</name>
    <dbReference type="NCBI Taxonomy" id="77585"/>
    <lineage>
        <taxon>Bacteria</taxon>
        <taxon>Pseudomonadati</taxon>
        <taxon>Pseudomonadota</taxon>
        <taxon>Alphaproteobacteria</taxon>
        <taxon>Acetobacterales</taxon>
        <taxon>Acetobacteraceae</taxon>
        <taxon>Craurococcus</taxon>
    </lineage>
</organism>
<dbReference type="CDD" id="cd02440">
    <property type="entry name" value="AdoMet_MTases"/>
    <property type="match status" value="1"/>
</dbReference>
<comment type="function">
    <text evidence="5">O-methyltransferase that catalyzes the 2 O-methylation steps in the ubiquinone biosynthetic pathway.</text>
</comment>
<name>A0ABP3R562_9PROT</name>
<protein>
    <recommendedName>
        <fullName evidence="5">Ubiquinone biosynthesis O-methyltransferase</fullName>
    </recommendedName>
    <alternativeName>
        <fullName evidence="5">2-polyprenyl-6-hydroxyphenol methylase</fullName>
        <ecNumber evidence="5">2.1.1.222</ecNumber>
    </alternativeName>
    <alternativeName>
        <fullName evidence="5">3-demethylubiquinone 3-O-methyltransferase</fullName>
        <ecNumber evidence="5">2.1.1.64</ecNumber>
    </alternativeName>
</protein>